<reference evidence="2" key="2">
    <citation type="submission" date="2023-01" db="EMBL/GenBank/DDBJ databases">
        <authorList>
            <person name="Sun Q."/>
            <person name="Evtushenko L."/>
        </authorList>
    </citation>
    <scope>NUCLEOTIDE SEQUENCE</scope>
    <source>
        <strain evidence="2">VKM B-2935</strain>
    </source>
</reference>
<keyword evidence="3" id="KW-1185">Reference proteome</keyword>
<dbReference type="Proteomes" id="UP001143328">
    <property type="component" value="Unassembled WGS sequence"/>
</dbReference>
<dbReference type="GO" id="GO:0003677">
    <property type="term" value="F:DNA binding"/>
    <property type="evidence" value="ECO:0007669"/>
    <property type="project" value="InterPro"/>
</dbReference>
<dbReference type="SMART" id="SM00530">
    <property type="entry name" value="HTH_XRE"/>
    <property type="match status" value="1"/>
</dbReference>
<dbReference type="InterPro" id="IPR010982">
    <property type="entry name" value="Lambda_DNA-bd_dom_sf"/>
</dbReference>
<feature type="domain" description="HTH cro/C1-type" evidence="1">
    <location>
        <begin position="44"/>
        <end position="102"/>
    </location>
</feature>
<evidence type="ECO:0000313" key="2">
    <source>
        <dbReference type="EMBL" id="GLK88514.1"/>
    </source>
</evidence>
<evidence type="ECO:0000259" key="1">
    <source>
        <dbReference type="PROSITE" id="PS50943"/>
    </source>
</evidence>
<dbReference type="CDD" id="cd00093">
    <property type="entry name" value="HTH_XRE"/>
    <property type="match status" value="1"/>
</dbReference>
<organism evidence="2 3">
    <name type="scientific">Pseudomonas turukhanskensis</name>
    <dbReference type="NCBI Taxonomy" id="1806536"/>
    <lineage>
        <taxon>Bacteria</taxon>
        <taxon>Pseudomonadati</taxon>
        <taxon>Pseudomonadota</taxon>
        <taxon>Gammaproteobacteria</taxon>
        <taxon>Pseudomonadales</taxon>
        <taxon>Pseudomonadaceae</taxon>
        <taxon>Pseudomonas</taxon>
    </lineage>
</organism>
<proteinExistence type="predicted"/>
<reference evidence="2" key="1">
    <citation type="journal article" date="2014" name="Int. J. Syst. Evol. Microbiol.">
        <title>Complete genome sequence of Corynebacterium casei LMG S-19264T (=DSM 44701T), isolated from a smear-ripened cheese.</title>
        <authorList>
            <consortium name="US DOE Joint Genome Institute (JGI-PGF)"/>
            <person name="Walter F."/>
            <person name="Albersmeier A."/>
            <person name="Kalinowski J."/>
            <person name="Ruckert C."/>
        </authorList>
    </citation>
    <scope>NUCLEOTIDE SEQUENCE</scope>
    <source>
        <strain evidence="2">VKM B-2935</strain>
    </source>
</reference>
<protein>
    <recommendedName>
        <fullName evidence="1">HTH cro/C1-type domain-containing protein</fullName>
    </recommendedName>
</protein>
<name>A0A9W6K5S3_9PSED</name>
<dbReference type="InterPro" id="IPR001387">
    <property type="entry name" value="Cro/C1-type_HTH"/>
</dbReference>
<comment type="caution">
    <text evidence="2">The sequence shown here is derived from an EMBL/GenBank/DDBJ whole genome shotgun (WGS) entry which is preliminary data.</text>
</comment>
<dbReference type="EMBL" id="BSFN01000003">
    <property type="protein sequence ID" value="GLK88514.1"/>
    <property type="molecule type" value="Genomic_DNA"/>
</dbReference>
<evidence type="ECO:0000313" key="3">
    <source>
        <dbReference type="Proteomes" id="UP001143328"/>
    </source>
</evidence>
<dbReference type="Pfam" id="PF13560">
    <property type="entry name" value="HTH_31"/>
    <property type="match status" value="1"/>
</dbReference>
<accession>A0A9W6K5S3</accession>
<dbReference type="PROSITE" id="PS50943">
    <property type="entry name" value="HTH_CROC1"/>
    <property type="match status" value="1"/>
</dbReference>
<sequence length="143" mass="16071">MAAHILPSDSQFYVFRREKGNAIYEYRRMKKHPGTNTSTLSRRLRQARQRAGLAQDKLGVLVGLDESLSSARMSRYESGIHEPTSQFVAAIAKVLGLSPAFFYCEDDQLADLILAYSSASPAQREEIWQFTHACVTSDSEHSE</sequence>
<dbReference type="RefSeq" id="WP_271194724.1">
    <property type="nucleotide sequence ID" value="NZ_BSFN01000003.1"/>
</dbReference>
<dbReference type="Gene3D" id="1.10.260.40">
    <property type="entry name" value="lambda repressor-like DNA-binding domains"/>
    <property type="match status" value="1"/>
</dbReference>
<dbReference type="AlphaFoldDB" id="A0A9W6K5S3"/>
<dbReference type="SUPFAM" id="SSF47413">
    <property type="entry name" value="lambda repressor-like DNA-binding domains"/>
    <property type="match status" value="1"/>
</dbReference>
<gene>
    <name evidence="2" type="ORF">GCM10017655_15760</name>
</gene>